<dbReference type="EMBL" id="BAABKX010000019">
    <property type="protein sequence ID" value="GAA5061106.1"/>
    <property type="molecule type" value="Genomic_DNA"/>
</dbReference>
<dbReference type="GO" id="GO:0005524">
    <property type="term" value="F:ATP binding"/>
    <property type="evidence" value="ECO:0007669"/>
    <property type="project" value="UniProtKB-KW"/>
</dbReference>
<proteinExistence type="predicted"/>
<feature type="domain" description="ABC transporter" evidence="11">
    <location>
        <begin position="452"/>
        <end position="754"/>
    </location>
</feature>
<keyword evidence="4" id="KW-0547">Nucleotide-binding</keyword>
<dbReference type="GO" id="GO:0003677">
    <property type="term" value="F:DNA binding"/>
    <property type="evidence" value="ECO:0007669"/>
    <property type="project" value="UniProtKB-KW"/>
</dbReference>
<dbReference type="Gene3D" id="3.40.50.300">
    <property type="entry name" value="P-loop containing nucleotide triphosphate hydrolases"/>
    <property type="match status" value="2"/>
</dbReference>
<dbReference type="RefSeq" id="WP_227777016.1">
    <property type="nucleotide sequence ID" value="NZ_BAABKX010000019.1"/>
</dbReference>
<dbReference type="GO" id="GO:0004518">
    <property type="term" value="F:nuclease activity"/>
    <property type="evidence" value="ECO:0007669"/>
    <property type="project" value="UniProtKB-KW"/>
</dbReference>
<evidence type="ECO:0000256" key="2">
    <source>
        <dbReference type="ARBA" id="ARBA00022490"/>
    </source>
</evidence>
<comment type="caution">
    <text evidence="12">The sequence shown here is derived from an EMBL/GenBank/DDBJ whole genome shotgun (WGS) entry which is preliminary data.</text>
</comment>
<evidence type="ECO:0000256" key="4">
    <source>
        <dbReference type="ARBA" id="ARBA00022741"/>
    </source>
</evidence>
<evidence type="ECO:0000256" key="9">
    <source>
        <dbReference type="ARBA" id="ARBA00023125"/>
    </source>
</evidence>
<comment type="subcellular location">
    <subcellularLocation>
        <location evidence="1">Cytoplasm</location>
    </subcellularLocation>
</comment>
<keyword evidence="10" id="KW-0234">DNA repair</keyword>
<evidence type="ECO:0000313" key="12">
    <source>
        <dbReference type="EMBL" id="GAA5061106.1"/>
    </source>
</evidence>
<dbReference type="Gene3D" id="1.20.1580.10">
    <property type="entry name" value="ABC transporter ATPase like domain"/>
    <property type="match status" value="2"/>
</dbReference>
<keyword evidence="6" id="KW-0228">DNA excision</keyword>
<sequence>MERNNTRTDYIELTRIRENNLRDVSLKIPKKEITVFTGVSGAGKSSLVFDTIAAESQRQLNELFSTFTQYGLAKYGYPDADSIENLSTAVVVEQKPIQANSRSTVGTFTDIFDLLRVLYSRFGEPDIGPTYAFSFNVPRAYNVSTGMCPECDGLGKTVTPDLEKFLDTSKSLNEGAIQFSLLSQQWQRYVDAGLFDGDKLVANYFDDELELLLHGETTFESTANGETVDVSYEGLIDTFVRRYINRDTSSLSEQTHEAIEQVTSEGVCPACNGTRLNERARSSEINGYNIAELAAMDVEELMGVVSKIEEPGSEKVVTEILDRLQHLQTVSLEYITLDRETRTLSGGESQRVKMVKFLNSSLTDLTYIFDEPTIGLHPRDVHGINELLKELREDGNTVLVVEHDPDVIDIADHIVDIGPEAGENGGEIVYQGDVDGLYEADTLTGRHLNQRMPVKSVFREPTGQLTISNASRHNLRDISVDVPEGVLTAVTGVAGAGKSTLLDLFLEEHPDAVSVDQKAVSTTTRSVVATYTGMMDKIREHFAAATGADESLFSFNSDGACPECDGLGVVETDLALMDTVESTCEACEGRRYKDEVFQYTVRGQSIADVLEMTVSEALEFFENTAIRGILEALNDVGLGYLTLGRSLPTLSGGECQRIKLSNELHKTGSVYVLDEPTTGLHMADLEQILSVLNRLVDEGNTVIVIEHNLDIVKNADWVIDIGPDGGKRGGKVVFEGTPEQLLDEEHSFTAEYLRKTVQ</sequence>
<dbReference type="Pfam" id="PF00005">
    <property type="entry name" value="ABC_tran"/>
    <property type="match status" value="1"/>
</dbReference>
<keyword evidence="9" id="KW-0238">DNA-binding</keyword>
<dbReference type="InterPro" id="IPR017871">
    <property type="entry name" value="ABC_transporter-like_CS"/>
</dbReference>
<evidence type="ECO:0000256" key="1">
    <source>
        <dbReference type="ARBA" id="ARBA00004496"/>
    </source>
</evidence>
<organism evidence="12 13">
    <name type="scientific">Haladaptatus pallidirubidus</name>
    <dbReference type="NCBI Taxonomy" id="1008152"/>
    <lineage>
        <taxon>Archaea</taxon>
        <taxon>Methanobacteriati</taxon>
        <taxon>Methanobacteriota</taxon>
        <taxon>Stenosarchaea group</taxon>
        <taxon>Halobacteria</taxon>
        <taxon>Halobacteriales</taxon>
        <taxon>Haladaptataceae</taxon>
        <taxon>Haladaptatus</taxon>
    </lineage>
</organism>
<dbReference type="InterPro" id="IPR003439">
    <property type="entry name" value="ABC_transporter-like_ATP-bd"/>
</dbReference>
<feature type="domain" description="ABC transporter" evidence="11">
    <location>
        <begin position="6"/>
        <end position="444"/>
    </location>
</feature>
<dbReference type="PROSITE" id="PS50893">
    <property type="entry name" value="ABC_TRANSPORTER_2"/>
    <property type="match status" value="2"/>
</dbReference>
<evidence type="ECO:0000256" key="7">
    <source>
        <dbReference type="ARBA" id="ARBA00022840"/>
    </source>
</evidence>
<keyword evidence="3" id="KW-0677">Repeat</keyword>
<dbReference type="GeneID" id="68615691"/>
<dbReference type="PROSITE" id="PS00211">
    <property type="entry name" value="ABC_TRANSPORTER_1"/>
    <property type="match status" value="2"/>
</dbReference>
<evidence type="ECO:0000313" key="13">
    <source>
        <dbReference type="Proteomes" id="UP001501729"/>
    </source>
</evidence>
<dbReference type="InterPro" id="IPR003593">
    <property type="entry name" value="AAA+_ATPase"/>
</dbReference>
<keyword evidence="5" id="KW-0227">DNA damage</keyword>
<dbReference type="AlphaFoldDB" id="A0AAV3UPN1"/>
<keyword evidence="7" id="KW-0067">ATP-binding</keyword>
<keyword evidence="13" id="KW-1185">Reference proteome</keyword>
<dbReference type="SUPFAM" id="SSF52540">
    <property type="entry name" value="P-loop containing nucleoside triphosphate hydrolases"/>
    <property type="match status" value="2"/>
</dbReference>
<dbReference type="Proteomes" id="UP001501729">
    <property type="component" value="Unassembled WGS sequence"/>
</dbReference>
<evidence type="ECO:0000256" key="8">
    <source>
        <dbReference type="ARBA" id="ARBA00022881"/>
    </source>
</evidence>
<name>A0AAV3UPN1_9EURY</name>
<evidence type="ECO:0000256" key="3">
    <source>
        <dbReference type="ARBA" id="ARBA00022737"/>
    </source>
</evidence>
<keyword evidence="2" id="KW-0963">Cytoplasm</keyword>
<dbReference type="GO" id="GO:0005737">
    <property type="term" value="C:cytoplasm"/>
    <property type="evidence" value="ECO:0007669"/>
    <property type="project" value="UniProtKB-SubCell"/>
</dbReference>
<accession>A0AAV3UPN1</accession>
<dbReference type="CDD" id="cd03270">
    <property type="entry name" value="ABC_UvrA_I"/>
    <property type="match status" value="1"/>
</dbReference>
<gene>
    <name evidence="12" type="ORF">GCM10025751_47010</name>
</gene>
<dbReference type="Gene3D" id="1.10.8.280">
    <property type="entry name" value="ABC transporter ATPase domain-like"/>
    <property type="match status" value="1"/>
</dbReference>
<dbReference type="PANTHER" id="PTHR43152:SF3">
    <property type="entry name" value="UVRABC SYSTEM PROTEIN A"/>
    <property type="match status" value="1"/>
</dbReference>
<evidence type="ECO:0000256" key="6">
    <source>
        <dbReference type="ARBA" id="ARBA00022769"/>
    </source>
</evidence>
<dbReference type="GO" id="GO:0016887">
    <property type="term" value="F:ATP hydrolysis activity"/>
    <property type="evidence" value="ECO:0007669"/>
    <property type="project" value="InterPro"/>
</dbReference>
<reference evidence="12 13" key="1">
    <citation type="journal article" date="2019" name="Int. J. Syst. Evol. Microbiol.">
        <title>The Global Catalogue of Microorganisms (GCM) 10K type strain sequencing project: providing services to taxonomists for standard genome sequencing and annotation.</title>
        <authorList>
            <consortium name="The Broad Institute Genomics Platform"/>
            <consortium name="The Broad Institute Genome Sequencing Center for Infectious Disease"/>
            <person name="Wu L."/>
            <person name="Ma J."/>
        </authorList>
    </citation>
    <scope>NUCLEOTIDE SEQUENCE [LARGE SCALE GENOMIC DNA]</scope>
    <source>
        <strain evidence="12 13">JCM 17504</strain>
    </source>
</reference>
<evidence type="ECO:0000256" key="5">
    <source>
        <dbReference type="ARBA" id="ARBA00022763"/>
    </source>
</evidence>
<dbReference type="PANTHER" id="PTHR43152">
    <property type="entry name" value="UVRABC SYSTEM PROTEIN A"/>
    <property type="match status" value="1"/>
</dbReference>
<dbReference type="InterPro" id="IPR027417">
    <property type="entry name" value="P-loop_NTPase"/>
</dbReference>
<keyword evidence="8" id="KW-0267">Excision nuclease</keyword>
<evidence type="ECO:0000259" key="11">
    <source>
        <dbReference type="PROSITE" id="PS50893"/>
    </source>
</evidence>
<protein>
    <submittedName>
        <fullName evidence="12">Excinuclease ABC subunit UvrA</fullName>
    </submittedName>
</protein>
<dbReference type="GO" id="GO:0006281">
    <property type="term" value="P:DNA repair"/>
    <property type="evidence" value="ECO:0007669"/>
    <property type="project" value="UniProtKB-KW"/>
</dbReference>
<evidence type="ECO:0000256" key="10">
    <source>
        <dbReference type="ARBA" id="ARBA00023204"/>
    </source>
</evidence>
<dbReference type="SMART" id="SM00382">
    <property type="entry name" value="AAA"/>
    <property type="match status" value="2"/>
</dbReference>